<evidence type="ECO:0000313" key="16">
    <source>
        <dbReference type="Proteomes" id="UP000494106"/>
    </source>
</evidence>
<sequence length="599" mass="66255">MSRFYRTHGKVLIDQSRNQRAKKLVGGLCKRDKLLSEKRRGCLPPAFIENHYNQSVSDRSSSRTHVRCPAVFIYHEKQYLLTLALFRSSDDALPHIIQTQHKDKTMSTAVQTQVLNGRMNGHTHSLNGDAHAHNGTNGDTSSWAEQFLPMPLKIDDKIRAQKIEARLRDVVLDGNVLRQVVKVFEDELEHGLRMEPSSLQMENTYVPELPDGTEEGVFLALDLGGTNFRVLLLELRAGQLVREQVEQYHINNELRVGTGVALFNFLADCVQDFVMKLGMENEEFSLGFTFSFPMKQHSILSGELITWTKSFKCGGLEGVDVAALLQQCLRDRGLNITVRVLLNDTTGTLVAGAHIDPQVAIGVILGTGSNGCYMERASRVKHWEAAHDRIKDVCVDIEWGAFGDNGCLDFIRTEFDNEVDARSLLATSFTFEKYISGKYLGDVLSVTLGGLAKDNLFPAAPIPGSLETQDLSLFEKENCEGEVKSTLEVLREKCGCPTISHTDALVAQHVAHVVSNRSAQLVSVCISTLLRRIDRPHVVVAVDGSVFKHHPRIASLMDKYISLLAPKKSFTLMGAEDGSGKGSALTAAIAARIAKRDSS</sequence>
<dbReference type="SUPFAM" id="SSF53067">
    <property type="entry name" value="Actin-like ATPase domain"/>
    <property type="match status" value="2"/>
</dbReference>
<evidence type="ECO:0000313" key="15">
    <source>
        <dbReference type="EMBL" id="CAB3255134.1"/>
    </source>
</evidence>
<dbReference type="Gene3D" id="3.40.367.20">
    <property type="match status" value="1"/>
</dbReference>
<dbReference type="EC" id="2.7.1.-" evidence="12"/>
<evidence type="ECO:0000256" key="10">
    <source>
        <dbReference type="ARBA" id="ARBA00047905"/>
    </source>
</evidence>
<comment type="pathway">
    <text evidence="2">Carbohydrate metabolism; hexose metabolism.</text>
</comment>
<evidence type="ECO:0000256" key="7">
    <source>
        <dbReference type="ARBA" id="ARBA00022840"/>
    </source>
</evidence>
<dbReference type="FunFam" id="3.30.420.40:FF:000805">
    <property type="entry name" value="Hexokinase-2"/>
    <property type="match status" value="1"/>
</dbReference>
<keyword evidence="7 12" id="KW-0067">ATP-binding</keyword>
<dbReference type="PANTHER" id="PTHR19443:SF54">
    <property type="entry name" value="PHOSPHOTRANSFERASE"/>
    <property type="match status" value="1"/>
</dbReference>
<comment type="catalytic activity">
    <reaction evidence="11">
        <text>D-glucose + ATP = D-glucose 6-phosphate + ADP + H(+)</text>
        <dbReference type="Rhea" id="RHEA:17825"/>
        <dbReference type="ChEBI" id="CHEBI:4167"/>
        <dbReference type="ChEBI" id="CHEBI:15378"/>
        <dbReference type="ChEBI" id="CHEBI:30616"/>
        <dbReference type="ChEBI" id="CHEBI:61548"/>
        <dbReference type="ChEBI" id="CHEBI:456216"/>
        <dbReference type="EC" id="2.7.1.1"/>
    </reaction>
    <physiologicalReaction direction="left-to-right" evidence="11">
        <dbReference type="Rhea" id="RHEA:17826"/>
    </physiologicalReaction>
</comment>
<keyword evidence="16" id="KW-1185">Reference proteome</keyword>
<reference evidence="15 16" key="1">
    <citation type="submission" date="2020-04" db="EMBL/GenBank/DDBJ databases">
        <authorList>
            <person name="Wallbank WR R."/>
            <person name="Pardo Diaz C."/>
            <person name="Kozak K."/>
            <person name="Martin S."/>
            <person name="Jiggins C."/>
            <person name="Moest M."/>
            <person name="Warren A I."/>
            <person name="Byers J.R.P. K."/>
            <person name="Montejo-Kovacevich G."/>
            <person name="Yen C E."/>
        </authorList>
    </citation>
    <scope>NUCLEOTIDE SEQUENCE [LARGE SCALE GENOMIC DNA]</scope>
</reference>
<keyword evidence="4 12" id="KW-0808">Transferase</keyword>
<evidence type="ECO:0000256" key="8">
    <source>
        <dbReference type="ARBA" id="ARBA00023152"/>
    </source>
</evidence>
<name>A0A8S1B6E4_ARCPL</name>
<dbReference type="GO" id="GO:0005739">
    <property type="term" value="C:mitochondrion"/>
    <property type="evidence" value="ECO:0007669"/>
    <property type="project" value="TreeGrafter"/>
</dbReference>
<feature type="domain" description="Hexokinase N-terminal" evidence="13">
    <location>
        <begin position="166"/>
        <end position="353"/>
    </location>
</feature>
<dbReference type="AlphaFoldDB" id="A0A8S1B6E4"/>
<protein>
    <recommendedName>
        <fullName evidence="12">Phosphotransferase</fullName>
        <ecNumber evidence="12">2.7.1.-</ecNumber>
    </recommendedName>
</protein>
<proteinExistence type="inferred from homology"/>
<dbReference type="GO" id="GO:0008865">
    <property type="term" value="F:fructokinase activity"/>
    <property type="evidence" value="ECO:0007669"/>
    <property type="project" value="TreeGrafter"/>
</dbReference>
<evidence type="ECO:0000256" key="9">
    <source>
        <dbReference type="ARBA" id="ARBA00044613"/>
    </source>
</evidence>
<dbReference type="Pfam" id="PF03727">
    <property type="entry name" value="Hexokinase_2"/>
    <property type="match status" value="1"/>
</dbReference>
<dbReference type="EMBL" id="CADEBC010000570">
    <property type="protein sequence ID" value="CAB3255134.1"/>
    <property type="molecule type" value="Genomic_DNA"/>
</dbReference>
<evidence type="ECO:0000256" key="6">
    <source>
        <dbReference type="ARBA" id="ARBA00022777"/>
    </source>
</evidence>
<dbReference type="PRINTS" id="PR00475">
    <property type="entry name" value="HEXOKINASE"/>
</dbReference>
<dbReference type="GO" id="GO:0006006">
    <property type="term" value="P:glucose metabolic process"/>
    <property type="evidence" value="ECO:0007669"/>
    <property type="project" value="TreeGrafter"/>
</dbReference>
<dbReference type="PANTHER" id="PTHR19443">
    <property type="entry name" value="HEXOKINASE"/>
    <property type="match status" value="1"/>
</dbReference>
<evidence type="ECO:0000256" key="5">
    <source>
        <dbReference type="ARBA" id="ARBA00022741"/>
    </source>
</evidence>
<dbReference type="Pfam" id="PF00349">
    <property type="entry name" value="Hexokinase_1"/>
    <property type="match status" value="1"/>
</dbReference>
<dbReference type="InterPro" id="IPR022672">
    <property type="entry name" value="Hexokinase_N"/>
</dbReference>
<comment type="similarity">
    <text evidence="3 12">Belongs to the hexokinase family.</text>
</comment>
<dbReference type="InterPro" id="IPR043129">
    <property type="entry name" value="ATPase_NBD"/>
</dbReference>
<dbReference type="Proteomes" id="UP000494106">
    <property type="component" value="Unassembled WGS sequence"/>
</dbReference>
<organism evidence="15 16">
    <name type="scientific">Arctia plantaginis</name>
    <name type="common">Wood tiger moth</name>
    <name type="synonym">Phalaena plantaginis</name>
    <dbReference type="NCBI Taxonomy" id="874455"/>
    <lineage>
        <taxon>Eukaryota</taxon>
        <taxon>Metazoa</taxon>
        <taxon>Ecdysozoa</taxon>
        <taxon>Arthropoda</taxon>
        <taxon>Hexapoda</taxon>
        <taxon>Insecta</taxon>
        <taxon>Pterygota</taxon>
        <taxon>Neoptera</taxon>
        <taxon>Endopterygota</taxon>
        <taxon>Lepidoptera</taxon>
        <taxon>Glossata</taxon>
        <taxon>Ditrysia</taxon>
        <taxon>Noctuoidea</taxon>
        <taxon>Erebidae</taxon>
        <taxon>Arctiinae</taxon>
        <taxon>Arctia</taxon>
    </lineage>
</organism>
<comment type="catalytic activity">
    <reaction evidence="10">
        <text>D-fructose + ATP = D-fructose 6-phosphate + ADP + H(+)</text>
        <dbReference type="Rhea" id="RHEA:16125"/>
        <dbReference type="ChEBI" id="CHEBI:15378"/>
        <dbReference type="ChEBI" id="CHEBI:30616"/>
        <dbReference type="ChEBI" id="CHEBI:37721"/>
        <dbReference type="ChEBI" id="CHEBI:61527"/>
        <dbReference type="ChEBI" id="CHEBI:456216"/>
        <dbReference type="EC" id="2.7.1.1"/>
    </reaction>
    <physiologicalReaction direction="left-to-right" evidence="10">
        <dbReference type="Rhea" id="RHEA:16126"/>
    </physiologicalReaction>
</comment>
<evidence type="ECO:0000256" key="12">
    <source>
        <dbReference type="RuleBase" id="RU362007"/>
    </source>
</evidence>
<comment type="catalytic activity">
    <reaction evidence="9">
        <text>a D-hexose + ATP = a D-hexose 6-phosphate + ADP + H(+)</text>
        <dbReference type="Rhea" id="RHEA:22740"/>
        <dbReference type="ChEBI" id="CHEBI:4194"/>
        <dbReference type="ChEBI" id="CHEBI:15378"/>
        <dbReference type="ChEBI" id="CHEBI:30616"/>
        <dbReference type="ChEBI" id="CHEBI:229467"/>
        <dbReference type="ChEBI" id="CHEBI:456216"/>
        <dbReference type="EC" id="2.7.1.1"/>
    </reaction>
    <physiologicalReaction direction="left-to-right" evidence="9">
        <dbReference type="Rhea" id="RHEA:22741"/>
    </physiologicalReaction>
</comment>
<dbReference type="OrthoDB" id="419537at2759"/>
<dbReference type="GO" id="GO:0005536">
    <property type="term" value="F:D-glucose binding"/>
    <property type="evidence" value="ECO:0007669"/>
    <property type="project" value="InterPro"/>
</dbReference>
<evidence type="ECO:0000259" key="14">
    <source>
        <dbReference type="Pfam" id="PF03727"/>
    </source>
</evidence>
<feature type="domain" description="Hexokinase C-terminal" evidence="14">
    <location>
        <begin position="361"/>
        <end position="589"/>
    </location>
</feature>
<dbReference type="GO" id="GO:0006096">
    <property type="term" value="P:glycolytic process"/>
    <property type="evidence" value="ECO:0007669"/>
    <property type="project" value="UniProtKB-KW"/>
</dbReference>
<dbReference type="InterPro" id="IPR001312">
    <property type="entry name" value="Hexokinase"/>
</dbReference>
<keyword evidence="5 12" id="KW-0547">Nucleotide-binding</keyword>
<dbReference type="GO" id="GO:0001678">
    <property type="term" value="P:intracellular glucose homeostasis"/>
    <property type="evidence" value="ECO:0007669"/>
    <property type="project" value="InterPro"/>
</dbReference>
<dbReference type="GO" id="GO:0005829">
    <property type="term" value="C:cytosol"/>
    <property type="evidence" value="ECO:0007669"/>
    <property type="project" value="TreeGrafter"/>
</dbReference>
<comment type="pathway">
    <text evidence="1">Carbohydrate degradation; glycolysis; D-glyceraldehyde 3-phosphate and glycerone phosphate from D-glucose: step 1/4.</text>
</comment>
<keyword evidence="8 12" id="KW-0324">Glycolysis</keyword>
<evidence type="ECO:0000256" key="2">
    <source>
        <dbReference type="ARBA" id="ARBA00005028"/>
    </source>
</evidence>
<evidence type="ECO:0000259" key="13">
    <source>
        <dbReference type="Pfam" id="PF00349"/>
    </source>
</evidence>
<accession>A0A8S1B6E4</accession>
<evidence type="ECO:0000256" key="3">
    <source>
        <dbReference type="ARBA" id="ARBA00009225"/>
    </source>
</evidence>
<dbReference type="InterPro" id="IPR022673">
    <property type="entry name" value="Hexokinase_C"/>
</dbReference>
<evidence type="ECO:0000256" key="1">
    <source>
        <dbReference type="ARBA" id="ARBA00004888"/>
    </source>
</evidence>
<dbReference type="GO" id="GO:0005524">
    <property type="term" value="F:ATP binding"/>
    <property type="evidence" value="ECO:0007669"/>
    <property type="project" value="UniProtKB-UniRule"/>
</dbReference>
<comment type="caution">
    <text evidence="15">The sequence shown here is derived from an EMBL/GenBank/DDBJ whole genome shotgun (WGS) entry which is preliminary data.</text>
</comment>
<dbReference type="GO" id="GO:0004340">
    <property type="term" value="F:glucokinase activity"/>
    <property type="evidence" value="ECO:0007669"/>
    <property type="project" value="TreeGrafter"/>
</dbReference>
<dbReference type="Gene3D" id="3.30.420.40">
    <property type="match status" value="1"/>
</dbReference>
<evidence type="ECO:0000256" key="11">
    <source>
        <dbReference type="ARBA" id="ARBA00048160"/>
    </source>
</evidence>
<evidence type="ECO:0000256" key="4">
    <source>
        <dbReference type="ARBA" id="ARBA00022679"/>
    </source>
</evidence>
<dbReference type="PROSITE" id="PS51748">
    <property type="entry name" value="HEXOKINASE_2"/>
    <property type="match status" value="1"/>
</dbReference>
<keyword evidence="6 12" id="KW-0418">Kinase</keyword>
<gene>
    <name evidence="15" type="ORF">APLA_LOCUS14718</name>
</gene>